<keyword evidence="2" id="KW-0805">Transcription regulation</keyword>
<evidence type="ECO:0000256" key="4">
    <source>
        <dbReference type="ARBA" id="ARBA00023163"/>
    </source>
</evidence>
<dbReference type="Pfam" id="PF03466">
    <property type="entry name" value="LysR_substrate"/>
    <property type="match status" value="1"/>
</dbReference>
<dbReference type="GO" id="GO:0005829">
    <property type="term" value="C:cytosol"/>
    <property type="evidence" value="ECO:0007669"/>
    <property type="project" value="TreeGrafter"/>
</dbReference>
<evidence type="ECO:0000256" key="3">
    <source>
        <dbReference type="ARBA" id="ARBA00023125"/>
    </source>
</evidence>
<evidence type="ECO:0000313" key="6">
    <source>
        <dbReference type="EMBL" id="MTD20811.1"/>
    </source>
</evidence>
<evidence type="ECO:0000256" key="1">
    <source>
        <dbReference type="ARBA" id="ARBA00009437"/>
    </source>
</evidence>
<organism evidence="6 7">
    <name type="scientific">Pseudomonas karstica</name>
    <dbReference type="NCBI Taxonomy" id="1055468"/>
    <lineage>
        <taxon>Bacteria</taxon>
        <taxon>Pseudomonadati</taxon>
        <taxon>Pseudomonadota</taxon>
        <taxon>Gammaproteobacteria</taxon>
        <taxon>Pseudomonadales</taxon>
        <taxon>Pseudomonadaceae</taxon>
        <taxon>Pseudomonas</taxon>
    </lineage>
</organism>
<comment type="similarity">
    <text evidence="1">Belongs to the LysR transcriptional regulatory family.</text>
</comment>
<gene>
    <name evidence="6" type="ORF">GIR22_16925</name>
</gene>
<feature type="domain" description="HTH lysR-type" evidence="5">
    <location>
        <begin position="7"/>
        <end position="64"/>
    </location>
</feature>
<protein>
    <submittedName>
        <fullName evidence="6">LysR family transcriptional regulator</fullName>
    </submittedName>
</protein>
<evidence type="ECO:0000259" key="5">
    <source>
        <dbReference type="PROSITE" id="PS50931"/>
    </source>
</evidence>
<dbReference type="EMBL" id="WLYI01000023">
    <property type="protein sequence ID" value="MTD20811.1"/>
    <property type="molecule type" value="Genomic_DNA"/>
</dbReference>
<keyword evidence="7" id="KW-1185">Reference proteome</keyword>
<dbReference type="GO" id="GO:0003677">
    <property type="term" value="F:DNA binding"/>
    <property type="evidence" value="ECO:0007669"/>
    <property type="project" value="UniProtKB-KW"/>
</dbReference>
<dbReference type="PANTHER" id="PTHR30419">
    <property type="entry name" value="HTH-TYPE TRANSCRIPTIONAL REGULATOR YBHD"/>
    <property type="match status" value="1"/>
</dbReference>
<evidence type="ECO:0000256" key="2">
    <source>
        <dbReference type="ARBA" id="ARBA00023015"/>
    </source>
</evidence>
<dbReference type="PANTHER" id="PTHR30419:SF8">
    <property type="entry name" value="NITROGEN ASSIMILATION TRANSCRIPTIONAL ACTIVATOR-RELATED"/>
    <property type="match status" value="1"/>
</dbReference>
<accession>A0A7X2RUI8</accession>
<name>A0A7X2RUI8_9PSED</name>
<sequence>MRSGHKIEMSDLHSFVTVAERGSFSAAALDLHLSQPALSRRIAKLESTLGVCLIERTTRRVDLTAVGRDFARKAREVLNAFESSLLGINEGTSHLYGEVTVACVPSAVIHFLPDVLKEYRRLYPRILVRVMDEGASHALSSVVRSEADFGINYIGAQEINIEFKPMFKERFVLACLDDHPLAAQPSVTWAEIQEYDYIAVAKASGNRFLLDLALADVPTLPHPVCEARHVRTVVDMVEAGLGVAAVPLLAIPRPSAHSRLRSIPLEAPQVFRTLGLIRRRGRVLSHAAEQLYAMIQQWSMERKD</sequence>
<dbReference type="SUPFAM" id="SSF46785">
    <property type="entry name" value="Winged helix' DNA-binding domain"/>
    <property type="match status" value="1"/>
</dbReference>
<dbReference type="InterPro" id="IPR050950">
    <property type="entry name" value="HTH-type_LysR_regulators"/>
</dbReference>
<dbReference type="InterPro" id="IPR036388">
    <property type="entry name" value="WH-like_DNA-bd_sf"/>
</dbReference>
<dbReference type="InterPro" id="IPR005119">
    <property type="entry name" value="LysR_subst-bd"/>
</dbReference>
<dbReference type="Proteomes" id="UP000431485">
    <property type="component" value="Unassembled WGS sequence"/>
</dbReference>
<dbReference type="Gene3D" id="3.40.190.10">
    <property type="entry name" value="Periplasmic binding protein-like II"/>
    <property type="match status" value="2"/>
</dbReference>
<dbReference type="InterPro" id="IPR000847">
    <property type="entry name" value="LysR_HTH_N"/>
</dbReference>
<keyword evidence="4" id="KW-0804">Transcription</keyword>
<dbReference type="AlphaFoldDB" id="A0A7X2RUI8"/>
<dbReference type="Pfam" id="PF00126">
    <property type="entry name" value="HTH_1"/>
    <property type="match status" value="1"/>
</dbReference>
<dbReference type="CDD" id="cd08440">
    <property type="entry name" value="PBP2_LTTR_like_4"/>
    <property type="match status" value="1"/>
</dbReference>
<evidence type="ECO:0000313" key="7">
    <source>
        <dbReference type="Proteomes" id="UP000431485"/>
    </source>
</evidence>
<dbReference type="PRINTS" id="PR00039">
    <property type="entry name" value="HTHLYSR"/>
</dbReference>
<dbReference type="SUPFAM" id="SSF53850">
    <property type="entry name" value="Periplasmic binding protein-like II"/>
    <property type="match status" value="1"/>
</dbReference>
<comment type="caution">
    <text evidence="6">The sequence shown here is derived from an EMBL/GenBank/DDBJ whole genome shotgun (WGS) entry which is preliminary data.</text>
</comment>
<dbReference type="FunFam" id="1.10.10.10:FF:000001">
    <property type="entry name" value="LysR family transcriptional regulator"/>
    <property type="match status" value="1"/>
</dbReference>
<dbReference type="GO" id="GO:0003700">
    <property type="term" value="F:DNA-binding transcription factor activity"/>
    <property type="evidence" value="ECO:0007669"/>
    <property type="project" value="InterPro"/>
</dbReference>
<keyword evidence="3" id="KW-0238">DNA-binding</keyword>
<reference evidence="6 7" key="1">
    <citation type="submission" date="2019-11" db="EMBL/GenBank/DDBJ databases">
        <title>Pseudmonas karstica sp. nov. and Pseudomonas spelaei sp. nov. from caves.</title>
        <authorList>
            <person name="Zeman M."/>
        </authorList>
    </citation>
    <scope>NUCLEOTIDE SEQUENCE [LARGE SCALE GENOMIC DNA]</scope>
    <source>
        <strain evidence="6 7">CCM 7891</strain>
    </source>
</reference>
<dbReference type="InterPro" id="IPR036390">
    <property type="entry name" value="WH_DNA-bd_sf"/>
</dbReference>
<proteinExistence type="inferred from homology"/>
<dbReference type="Gene3D" id="1.10.10.10">
    <property type="entry name" value="Winged helix-like DNA-binding domain superfamily/Winged helix DNA-binding domain"/>
    <property type="match status" value="1"/>
</dbReference>
<dbReference type="OrthoDB" id="8437302at2"/>
<dbReference type="PROSITE" id="PS50931">
    <property type="entry name" value="HTH_LYSR"/>
    <property type="match status" value="1"/>
</dbReference>